<organism evidence="2 3">
    <name type="scientific">Musa balbisiana</name>
    <name type="common">Banana</name>
    <dbReference type="NCBI Taxonomy" id="52838"/>
    <lineage>
        <taxon>Eukaryota</taxon>
        <taxon>Viridiplantae</taxon>
        <taxon>Streptophyta</taxon>
        <taxon>Embryophyta</taxon>
        <taxon>Tracheophyta</taxon>
        <taxon>Spermatophyta</taxon>
        <taxon>Magnoliopsida</taxon>
        <taxon>Liliopsida</taxon>
        <taxon>Zingiberales</taxon>
        <taxon>Musaceae</taxon>
        <taxon>Musa</taxon>
    </lineage>
</organism>
<dbReference type="Proteomes" id="UP000317650">
    <property type="component" value="Chromosome 4"/>
</dbReference>
<evidence type="ECO:0000256" key="1">
    <source>
        <dbReference type="SAM" id="MobiDB-lite"/>
    </source>
</evidence>
<evidence type="ECO:0000313" key="3">
    <source>
        <dbReference type="Proteomes" id="UP000317650"/>
    </source>
</evidence>
<dbReference type="PANTHER" id="PTHR34792">
    <property type="entry name" value="OS02G0121500 PROTEIN"/>
    <property type="match status" value="1"/>
</dbReference>
<protein>
    <submittedName>
        <fullName evidence="2">Uncharacterized protein</fullName>
    </submittedName>
</protein>
<dbReference type="AlphaFoldDB" id="A0A4S8KF00"/>
<dbReference type="PANTHER" id="PTHR34792:SF1">
    <property type="entry name" value="OS02G0121500 PROTEIN"/>
    <property type="match status" value="1"/>
</dbReference>
<comment type="caution">
    <text evidence="2">The sequence shown here is derived from an EMBL/GenBank/DDBJ whole genome shotgun (WGS) entry which is preliminary data.</text>
</comment>
<feature type="region of interest" description="Disordered" evidence="1">
    <location>
        <begin position="618"/>
        <end position="647"/>
    </location>
</feature>
<name>A0A4S8KF00_MUSBA</name>
<reference evidence="2 3" key="1">
    <citation type="journal article" date="2019" name="Nat. Plants">
        <title>Genome sequencing of Musa balbisiana reveals subgenome evolution and function divergence in polyploid bananas.</title>
        <authorList>
            <person name="Yao X."/>
        </authorList>
    </citation>
    <scope>NUCLEOTIDE SEQUENCE [LARGE SCALE GENOMIC DNA]</scope>
    <source>
        <strain evidence="3">cv. DH-PKW</strain>
        <tissue evidence="2">Leaves</tissue>
    </source>
</reference>
<accession>A0A4S8KF00</accession>
<feature type="compositionally biased region" description="Basic residues" evidence="1">
    <location>
        <begin position="630"/>
        <end position="647"/>
    </location>
</feature>
<proteinExistence type="predicted"/>
<dbReference type="InterPro" id="IPR040305">
    <property type="entry name" value="At1g75730-like"/>
</dbReference>
<dbReference type="EMBL" id="PYDT01000001">
    <property type="protein sequence ID" value="THU73842.1"/>
    <property type="molecule type" value="Genomic_DNA"/>
</dbReference>
<keyword evidence="3" id="KW-1185">Reference proteome</keyword>
<evidence type="ECO:0000313" key="2">
    <source>
        <dbReference type="EMBL" id="THU73842.1"/>
    </source>
</evidence>
<gene>
    <name evidence="2" type="ORF">C4D60_Mb04t27110</name>
</gene>
<sequence length="660" mass="72856">MVRWKKEKVSRVSRWSLSHNEALGEADGGRSEEGARFWPMLTTPTSASPNNRKRARLDGKVVDDCDAVDPSPVPRKLRSAINKCSSQSSSPAIRGAKKPYHTFNGLQVLHGNGGRRCKQNVLLGSLTEDEKEVLQALCALSRILPIKERSQDDKDRAISENHQDNIATPTAHSEGEFLLLSCSTALSIDSYVCIPFGLTFVGWNSSIISYSTAMKEDKNLLQQSTTNGIKSPSFCLEKTLEKPMKNEHAISKQPDTKSGMQTIDSGLSIAPDSGSHITPLSENVHPENIPGNLKSFLSRSGVLPRHCTENRTLQPTQCGSIIAFPPCKSEMLQPNGCVGSAALKHEVQYLMHNSESNTKLVYQKGNVPPHIQLSSSNSAVWPGPATSITSKEVDLPTMKVPLDVTPLWKKCAIHVFISHMIKSYQEKEQHHTLILPSEDSKSRVGSESCELVNNERAGLQSRLKIVASAAIYGSTVERSKHGGTNEISCNRRLDSAHISSVLSEYKQKQSCDFLSLSTNGDAGSPANGVKAPVQLHSPFFHAQVPFPVSHVQPQLPHYAGNPFYGPQMNNTIGNSQQQHQQQQICQAHIARYRSPVGIAVLQNDQIHNYLSPSTQLQGFSSLYSKPKPQQQHHHHQHSPHGRRRHKDPHQFQLLYSTSRS</sequence>